<dbReference type="Proteomes" id="UP000738431">
    <property type="component" value="Chromosome"/>
</dbReference>
<dbReference type="Pfam" id="PF15586">
    <property type="entry name" value="Imm8"/>
    <property type="match status" value="1"/>
</dbReference>
<sequence>MTPVLKAFDCTDHDPIDQWRPEDPDFVDYWLCLHIGPDEEDGADFFYVNVITEYSLRSLAGADAVERKKIVLKSYSWSRVIGAVEEILSSVEGHDWSAISSELNRHFAWEFENYQTG</sequence>
<gene>
    <name evidence="1" type="ORF">K1X11_012055</name>
</gene>
<proteinExistence type="predicted"/>
<name>A0ABZ1C275_9BACT</name>
<reference evidence="1 2" key="1">
    <citation type="submission" date="2021-08" db="EMBL/GenBank/DDBJ databases">
        <authorList>
            <person name="Zhang D."/>
            <person name="Zhang A."/>
            <person name="Wang L."/>
        </authorList>
    </citation>
    <scope>NUCLEOTIDE SEQUENCE [LARGE SCALE GENOMIC DNA]</scope>
    <source>
        <strain evidence="1 2">WL0086</strain>
    </source>
</reference>
<dbReference type="EMBL" id="CP139781">
    <property type="protein sequence ID" value="WRQ85536.1"/>
    <property type="molecule type" value="Genomic_DNA"/>
</dbReference>
<dbReference type="RefSeq" id="WP_221033311.1">
    <property type="nucleotide sequence ID" value="NZ_CP139781.1"/>
</dbReference>
<keyword evidence="2" id="KW-1185">Reference proteome</keyword>
<reference evidence="1 2" key="2">
    <citation type="submission" date="2023-12" db="EMBL/GenBank/DDBJ databases">
        <title>Description of an unclassified Opitutus bacterium of Verrucomicrobiota.</title>
        <authorList>
            <person name="Zhang D.-F."/>
        </authorList>
    </citation>
    <scope>NUCLEOTIDE SEQUENCE [LARGE SCALE GENOMIC DNA]</scope>
    <source>
        <strain evidence="1 2">WL0086</strain>
    </source>
</reference>
<protein>
    <submittedName>
        <fullName evidence="1">Imm8 family immunity protein</fullName>
    </submittedName>
</protein>
<dbReference type="InterPro" id="IPR028964">
    <property type="entry name" value="Imm8"/>
</dbReference>
<evidence type="ECO:0000313" key="1">
    <source>
        <dbReference type="EMBL" id="WRQ85536.1"/>
    </source>
</evidence>
<evidence type="ECO:0000313" key="2">
    <source>
        <dbReference type="Proteomes" id="UP000738431"/>
    </source>
</evidence>
<accession>A0ABZ1C275</accession>
<organism evidence="1 2">
    <name type="scientific">Actomonas aquatica</name>
    <dbReference type="NCBI Taxonomy" id="2866162"/>
    <lineage>
        <taxon>Bacteria</taxon>
        <taxon>Pseudomonadati</taxon>
        <taxon>Verrucomicrobiota</taxon>
        <taxon>Opitutia</taxon>
        <taxon>Opitutales</taxon>
        <taxon>Opitutaceae</taxon>
        <taxon>Actomonas</taxon>
    </lineage>
</organism>